<dbReference type="KEGG" id="ccv:CCV52592_1443"/>
<evidence type="ECO:0000256" key="1">
    <source>
        <dbReference type="ARBA" id="ARBA00022729"/>
    </source>
</evidence>
<feature type="signal peptide" evidence="2">
    <location>
        <begin position="1"/>
        <end position="23"/>
    </location>
</feature>
<dbReference type="InterPro" id="IPR011250">
    <property type="entry name" value="OMP/PagP_B-barrel"/>
</dbReference>
<name>A7GZX3_CAMC5</name>
<dbReference type="Pfam" id="PF13505">
    <property type="entry name" value="OMP_b-brl"/>
    <property type="match status" value="1"/>
</dbReference>
<dbReference type="Gene3D" id="2.40.160.20">
    <property type="match status" value="1"/>
</dbReference>
<dbReference type="InterPro" id="IPR027385">
    <property type="entry name" value="Beta-barrel_OMP"/>
</dbReference>
<sequence length="195" mass="21398">MKISNALLKVAVLGSLACSCALAQGAFVGGSVGYNFKSGNELKDDGIKFKDSSIPLGIQGGYDFGDYRVYGEYVYGAKAKAHKTVGDVKADLKWKTHKFLVGADYTPQIAQNLRFLVGAYTGLTYLDYKLGTVGPGERVHISDNSTDWTIGGRVGGLYSFDEHNEVELGLRYDRTKFDEGKFNSYGLYAAYNYKF</sequence>
<dbReference type="HOGENOM" id="CLU_1364073_0_0_7"/>
<dbReference type="SUPFAM" id="SSF56925">
    <property type="entry name" value="OMPA-like"/>
    <property type="match status" value="1"/>
</dbReference>
<dbReference type="STRING" id="360105.CCV52592_1443"/>
<feature type="domain" description="Outer membrane protein beta-barrel" evidence="3">
    <location>
        <begin position="11"/>
        <end position="192"/>
    </location>
</feature>
<accession>A7GZX3</accession>
<organism evidence="4 5">
    <name type="scientific">Campylobacter curvus (strain 525.92)</name>
    <dbReference type="NCBI Taxonomy" id="360105"/>
    <lineage>
        <taxon>Bacteria</taxon>
        <taxon>Pseudomonadati</taxon>
        <taxon>Campylobacterota</taxon>
        <taxon>Epsilonproteobacteria</taxon>
        <taxon>Campylobacterales</taxon>
        <taxon>Campylobacteraceae</taxon>
        <taxon>Campylobacter</taxon>
    </lineage>
</organism>
<gene>
    <name evidence="4" type="ORF">CCV52592_1443</name>
</gene>
<feature type="chain" id="PRO_5002706957" description="Outer membrane protein beta-barrel domain-containing protein" evidence="2">
    <location>
        <begin position="24"/>
        <end position="195"/>
    </location>
</feature>
<dbReference type="RefSeq" id="WP_011992615.1">
    <property type="nucleotide sequence ID" value="NC_009715.2"/>
</dbReference>
<keyword evidence="5" id="KW-1185">Reference proteome</keyword>
<reference evidence="4" key="1">
    <citation type="submission" date="2016-07" db="EMBL/GenBank/DDBJ databases">
        <title>Comparative genomics of the Campylobacter concisus group.</title>
        <authorList>
            <person name="Miller W.G."/>
            <person name="Yee E."/>
            <person name="Chapman M.H."/>
            <person name="Huynh S."/>
            <person name="Bono J.L."/>
            <person name="On S.L.W."/>
            <person name="StLeger J."/>
            <person name="Foster G."/>
            <person name="Parker C.T."/>
        </authorList>
    </citation>
    <scope>NUCLEOTIDE SEQUENCE</scope>
    <source>
        <strain evidence="4">525.92</strain>
    </source>
</reference>
<dbReference type="OrthoDB" id="5360840at2"/>
<dbReference type="PROSITE" id="PS51257">
    <property type="entry name" value="PROKAR_LIPOPROTEIN"/>
    <property type="match status" value="1"/>
</dbReference>
<keyword evidence="1 2" id="KW-0732">Signal</keyword>
<evidence type="ECO:0000259" key="3">
    <source>
        <dbReference type="Pfam" id="PF13505"/>
    </source>
</evidence>
<evidence type="ECO:0000256" key="2">
    <source>
        <dbReference type="SAM" id="SignalP"/>
    </source>
</evidence>
<protein>
    <recommendedName>
        <fullName evidence="3">Outer membrane protein beta-barrel domain-containing protein</fullName>
    </recommendedName>
</protein>
<dbReference type="EMBL" id="CP000767">
    <property type="protein sequence ID" value="EAT99980.1"/>
    <property type="molecule type" value="Genomic_DNA"/>
</dbReference>
<evidence type="ECO:0000313" key="5">
    <source>
        <dbReference type="Proteomes" id="UP000006380"/>
    </source>
</evidence>
<dbReference type="Proteomes" id="UP000006380">
    <property type="component" value="Chromosome"/>
</dbReference>
<evidence type="ECO:0000313" key="4">
    <source>
        <dbReference type="EMBL" id="EAT99980.1"/>
    </source>
</evidence>
<proteinExistence type="predicted"/>
<dbReference type="AlphaFoldDB" id="A7GZX3"/>